<dbReference type="SMART" id="SM00388">
    <property type="entry name" value="HisKA"/>
    <property type="match status" value="1"/>
</dbReference>
<dbReference type="InterPro" id="IPR005467">
    <property type="entry name" value="His_kinase_dom"/>
</dbReference>
<evidence type="ECO:0000256" key="5">
    <source>
        <dbReference type="ARBA" id="ARBA00022475"/>
    </source>
</evidence>
<evidence type="ECO:0000256" key="10">
    <source>
        <dbReference type="ARBA" id="ARBA00022741"/>
    </source>
</evidence>
<keyword evidence="15 16" id="KW-0472">Membrane</keyword>
<accession>A0A451EPU1</accession>
<dbReference type="PROSITE" id="PS50109">
    <property type="entry name" value="HIS_KIN"/>
    <property type="match status" value="1"/>
</dbReference>
<dbReference type="AlphaFoldDB" id="A0A451EPU1"/>
<evidence type="ECO:0000256" key="4">
    <source>
        <dbReference type="ARBA" id="ARBA00017234"/>
    </source>
</evidence>
<feature type="transmembrane region" description="Helical" evidence="16">
    <location>
        <begin position="12"/>
        <end position="32"/>
    </location>
</feature>
<sequence length="447" mass="50983">MKKLSLKLRFIIYFCIATFATWLVATGISYILSKQILREVFDSQQVLFAKRLASIDINKLHAKDKQLMDIKSKAIKRFEYDDDILSFAVFNLYGKKVFHDDEDGEDFVFNDTVLKQQDPVYMQDTKKWRIIWLRAKNNTIIAVGQEKEYRTEMAQKMAMAQALPWLMMLTLLMIITIFTLSRELAPLNKLAKQLKQRRPEDDSLLQSNNAPQEIQPFIDALNSLFTKISEMIVRERRFTENAAHELRSPLAALRIQAEVAQIATISSAQQKTALSNLMLGIDRASRLIDQLLTLSRLDAENKQLEKEPIDWSALINSEIDLLTPLAHKKQINIDYQVIESNTTAMGVPLFISLLIRNLIDNALKYCPEGSTIIITEDKTSITIEDNGNGVDKETLARLGERFYRPAGIDITGSGLGVSIVKQVIILHHWHISFYNRPEGGLGIKIKT</sequence>
<gene>
    <name evidence="18" type="primary">qseC</name>
    <name evidence="18" type="ORF">DM558_14125</name>
</gene>
<dbReference type="NCBIfam" id="NF007664">
    <property type="entry name" value="PRK10337.1"/>
    <property type="match status" value="1"/>
</dbReference>
<proteinExistence type="predicted"/>
<evidence type="ECO:0000256" key="12">
    <source>
        <dbReference type="ARBA" id="ARBA00022840"/>
    </source>
</evidence>
<keyword evidence="10" id="KW-0547">Nucleotide-binding</keyword>
<protein>
    <recommendedName>
        <fullName evidence="4">Sensor protein QseC</fullName>
        <ecNumber evidence="3">2.7.13.3</ecNumber>
    </recommendedName>
</protein>
<evidence type="ECO:0000259" key="17">
    <source>
        <dbReference type="PROSITE" id="PS50109"/>
    </source>
</evidence>
<evidence type="ECO:0000256" key="6">
    <source>
        <dbReference type="ARBA" id="ARBA00022519"/>
    </source>
</evidence>
<dbReference type="Pfam" id="PF00512">
    <property type="entry name" value="HisKA"/>
    <property type="match status" value="1"/>
</dbReference>
<dbReference type="InterPro" id="IPR059132">
    <property type="entry name" value="QseC"/>
</dbReference>
<dbReference type="InterPro" id="IPR003661">
    <property type="entry name" value="HisK_dim/P_dom"/>
</dbReference>
<evidence type="ECO:0000313" key="18">
    <source>
        <dbReference type="EMBL" id="AZS51833.1"/>
    </source>
</evidence>
<evidence type="ECO:0000256" key="15">
    <source>
        <dbReference type="ARBA" id="ARBA00023136"/>
    </source>
</evidence>
<evidence type="ECO:0000256" key="16">
    <source>
        <dbReference type="SAM" id="Phobius"/>
    </source>
</evidence>
<keyword evidence="12" id="KW-0067">ATP-binding</keyword>
<dbReference type="GO" id="GO:0005886">
    <property type="term" value="C:plasma membrane"/>
    <property type="evidence" value="ECO:0007669"/>
    <property type="project" value="TreeGrafter"/>
</dbReference>
<keyword evidence="9 16" id="KW-0812">Transmembrane</keyword>
<keyword evidence="14" id="KW-0902">Two-component regulatory system</keyword>
<feature type="transmembrane region" description="Helical" evidence="16">
    <location>
        <begin position="162"/>
        <end position="180"/>
    </location>
</feature>
<evidence type="ECO:0000313" key="19">
    <source>
        <dbReference type="Proteomes" id="UP000273143"/>
    </source>
</evidence>
<dbReference type="SUPFAM" id="SSF47384">
    <property type="entry name" value="Homodimeric domain of signal transducing histidine kinase"/>
    <property type="match status" value="1"/>
</dbReference>
<dbReference type="EC" id="2.7.13.3" evidence="3"/>
<keyword evidence="8" id="KW-0808">Transferase</keyword>
<dbReference type="InterPro" id="IPR050428">
    <property type="entry name" value="TCS_sensor_his_kinase"/>
</dbReference>
<dbReference type="GO" id="GO:0005524">
    <property type="term" value="F:ATP binding"/>
    <property type="evidence" value="ECO:0007669"/>
    <property type="project" value="UniProtKB-KW"/>
</dbReference>
<dbReference type="FunFam" id="1.10.287.130:FF:000035">
    <property type="entry name" value="Two-component sensor histidine kinase"/>
    <property type="match status" value="1"/>
</dbReference>
<dbReference type="InterPro" id="IPR003594">
    <property type="entry name" value="HATPase_dom"/>
</dbReference>
<dbReference type="CDD" id="cd00082">
    <property type="entry name" value="HisKA"/>
    <property type="match status" value="1"/>
</dbReference>
<keyword evidence="5" id="KW-1003">Cell membrane</keyword>
<evidence type="ECO:0000256" key="3">
    <source>
        <dbReference type="ARBA" id="ARBA00012438"/>
    </source>
</evidence>
<evidence type="ECO:0000256" key="8">
    <source>
        <dbReference type="ARBA" id="ARBA00022679"/>
    </source>
</evidence>
<feature type="domain" description="Histidine kinase" evidence="17">
    <location>
        <begin position="241"/>
        <end position="447"/>
    </location>
</feature>
<dbReference type="PANTHER" id="PTHR45436:SF14">
    <property type="entry name" value="SENSOR PROTEIN QSEC"/>
    <property type="match status" value="1"/>
</dbReference>
<dbReference type="GO" id="GO:0000155">
    <property type="term" value="F:phosphorelay sensor kinase activity"/>
    <property type="evidence" value="ECO:0007669"/>
    <property type="project" value="InterPro"/>
</dbReference>
<keyword evidence="6" id="KW-0997">Cell inner membrane</keyword>
<evidence type="ECO:0000256" key="11">
    <source>
        <dbReference type="ARBA" id="ARBA00022777"/>
    </source>
</evidence>
<dbReference type="Gene3D" id="3.30.565.10">
    <property type="entry name" value="Histidine kinase-like ATPase, C-terminal domain"/>
    <property type="match status" value="1"/>
</dbReference>
<evidence type="ECO:0000256" key="14">
    <source>
        <dbReference type="ARBA" id="ARBA00023012"/>
    </source>
</evidence>
<comment type="catalytic activity">
    <reaction evidence="1">
        <text>ATP + protein L-histidine = ADP + protein N-phospho-L-histidine.</text>
        <dbReference type="EC" id="2.7.13.3"/>
    </reaction>
</comment>
<reference evidence="19" key="1">
    <citation type="submission" date="2018-06" db="EMBL/GenBank/DDBJ databases">
        <title>Complete genome of Pseudomonas insecticola strain QZS01.</title>
        <authorList>
            <person name="Wang J."/>
            <person name="Su Q."/>
        </authorList>
    </citation>
    <scope>NUCLEOTIDE SEQUENCE [LARGE SCALE GENOMIC DNA]</scope>
    <source>
        <strain evidence="19">QZS01</strain>
    </source>
</reference>
<dbReference type="PRINTS" id="PR00344">
    <property type="entry name" value="BCTRLSENSOR"/>
</dbReference>
<keyword evidence="19" id="KW-1185">Reference proteome</keyword>
<keyword evidence="11 18" id="KW-0418">Kinase</keyword>
<dbReference type="InterPro" id="IPR004358">
    <property type="entry name" value="Sig_transdc_His_kin-like_C"/>
</dbReference>
<dbReference type="PANTHER" id="PTHR45436">
    <property type="entry name" value="SENSOR HISTIDINE KINASE YKOH"/>
    <property type="match status" value="1"/>
</dbReference>
<dbReference type="Proteomes" id="UP000273143">
    <property type="component" value="Chromosome"/>
</dbReference>
<dbReference type="EMBL" id="CP029822">
    <property type="protein sequence ID" value="AZS51833.1"/>
    <property type="molecule type" value="Genomic_DNA"/>
</dbReference>
<evidence type="ECO:0000256" key="2">
    <source>
        <dbReference type="ARBA" id="ARBA00004429"/>
    </source>
</evidence>
<name>A0A451EPU1_9GAMM</name>
<evidence type="ECO:0000256" key="13">
    <source>
        <dbReference type="ARBA" id="ARBA00022989"/>
    </source>
</evidence>
<dbReference type="InterPro" id="IPR036890">
    <property type="entry name" value="HATPase_C_sf"/>
</dbReference>
<dbReference type="Gene3D" id="1.10.287.130">
    <property type="match status" value="1"/>
</dbReference>
<dbReference type="RefSeq" id="WP_127164521.1">
    <property type="nucleotide sequence ID" value="NZ_CP029822.1"/>
</dbReference>
<keyword evidence="7" id="KW-0597">Phosphoprotein</keyword>
<evidence type="ECO:0000256" key="9">
    <source>
        <dbReference type="ARBA" id="ARBA00022692"/>
    </source>
</evidence>
<evidence type="ECO:0000256" key="1">
    <source>
        <dbReference type="ARBA" id="ARBA00000085"/>
    </source>
</evidence>
<dbReference type="SUPFAM" id="SSF55874">
    <property type="entry name" value="ATPase domain of HSP90 chaperone/DNA topoisomerase II/histidine kinase"/>
    <property type="match status" value="1"/>
</dbReference>
<dbReference type="KEGG" id="emo:DM558_14125"/>
<dbReference type="SMART" id="SM00387">
    <property type="entry name" value="HATPase_c"/>
    <property type="match status" value="1"/>
</dbReference>
<dbReference type="Gene3D" id="1.20.5.1040">
    <property type="entry name" value="Sensor protein qsec"/>
    <property type="match status" value="2"/>
</dbReference>
<keyword evidence="13 16" id="KW-1133">Transmembrane helix</keyword>
<organism evidence="18 19">
    <name type="scientific">Entomomonas moraniae</name>
    <dbReference type="NCBI Taxonomy" id="2213226"/>
    <lineage>
        <taxon>Bacteria</taxon>
        <taxon>Pseudomonadati</taxon>
        <taxon>Pseudomonadota</taxon>
        <taxon>Gammaproteobacteria</taxon>
        <taxon>Pseudomonadales</taxon>
        <taxon>Pseudomonadaceae</taxon>
        <taxon>Entomomonas</taxon>
    </lineage>
</organism>
<evidence type="ECO:0000256" key="7">
    <source>
        <dbReference type="ARBA" id="ARBA00022553"/>
    </source>
</evidence>
<comment type="subcellular location">
    <subcellularLocation>
        <location evidence="2">Cell inner membrane</location>
        <topology evidence="2">Multi-pass membrane protein</topology>
    </subcellularLocation>
</comment>
<dbReference type="Pfam" id="PF02518">
    <property type="entry name" value="HATPase_c"/>
    <property type="match status" value="1"/>
</dbReference>
<dbReference type="InterPro" id="IPR036097">
    <property type="entry name" value="HisK_dim/P_sf"/>
</dbReference>